<dbReference type="InterPro" id="IPR052514">
    <property type="entry name" value="SAM-dependent_MTase"/>
</dbReference>
<organism evidence="1 2">
    <name type="scientific">Pseudaminobacter soli</name>
    <name type="common">ex Zhang et al. 2022</name>
    <dbReference type="NCBI Taxonomy" id="2831468"/>
    <lineage>
        <taxon>Bacteria</taxon>
        <taxon>Pseudomonadati</taxon>
        <taxon>Pseudomonadota</taxon>
        <taxon>Alphaproteobacteria</taxon>
        <taxon>Hyphomicrobiales</taxon>
        <taxon>Phyllobacteriaceae</taxon>
        <taxon>Pseudaminobacter</taxon>
    </lineage>
</organism>
<dbReference type="PANTHER" id="PTHR34203:SF15">
    <property type="entry name" value="SLL1173 PROTEIN"/>
    <property type="match status" value="1"/>
</dbReference>
<dbReference type="PANTHER" id="PTHR34203">
    <property type="entry name" value="METHYLTRANSFERASE, FKBM FAMILY PROTEIN"/>
    <property type="match status" value="1"/>
</dbReference>
<dbReference type="GO" id="GO:0008168">
    <property type="term" value="F:methyltransferase activity"/>
    <property type="evidence" value="ECO:0007669"/>
    <property type="project" value="UniProtKB-KW"/>
</dbReference>
<dbReference type="Proteomes" id="UP000680348">
    <property type="component" value="Unassembled WGS sequence"/>
</dbReference>
<comment type="caution">
    <text evidence="1">The sequence shown here is derived from an EMBL/GenBank/DDBJ whole genome shotgun (WGS) entry which is preliminary data.</text>
</comment>
<protein>
    <submittedName>
        <fullName evidence="1">FkbM family methyltransferase</fullName>
    </submittedName>
</protein>
<evidence type="ECO:0000313" key="2">
    <source>
        <dbReference type="Proteomes" id="UP000680348"/>
    </source>
</evidence>
<accession>A0A942DZN2</accession>
<keyword evidence="1" id="KW-0489">Methyltransferase</keyword>
<gene>
    <name evidence="1" type="ORF">KEU06_15955</name>
</gene>
<dbReference type="AlphaFoldDB" id="A0A942DZN2"/>
<keyword evidence="1" id="KW-0808">Transferase</keyword>
<evidence type="ECO:0000313" key="1">
    <source>
        <dbReference type="EMBL" id="MBS3650107.1"/>
    </source>
</evidence>
<dbReference type="SUPFAM" id="SSF53335">
    <property type="entry name" value="S-adenosyl-L-methionine-dependent methyltransferases"/>
    <property type="match status" value="1"/>
</dbReference>
<dbReference type="Gene3D" id="3.40.50.150">
    <property type="entry name" value="Vaccinia Virus protein VP39"/>
    <property type="match status" value="1"/>
</dbReference>
<dbReference type="GO" id="GO:0032259">
    <property type="term" value="P:methylation"/>
    <property type="evidence" value="ECO:0007669"/>
    <property type="project" value="UniProtKB-KW"/>
</dbReference>
<sequence>MGVREYIAPDVRTIDVSYFGHTVALPDLPEYRKFYLRLAARSWEPGTFRVLERHLDRETVFVDIGAWIGVTPFYAAEIAKSVVAVDPDPKCAALLQRLAQRLPNVTVLAGALSDRRSVSVHAVKGFGSSETSVLPIGNGECATAEGFSLREIMEHAEGAPCMVKVDIEGYEYEMAQQLAQLSGYPAKALQIAVHPELFERTLAGGRVMRRLRTALATWRLGRMFKPQFCGPSLVHYPGLHSYIAFGIILRSRPKGADLVFEQRT</sequence>
<name>A0A942DZN2_9HYPH</name>
<dbReference type="EMBL" id="JAGWCR010000008">
    <property type="protein sequence ID" value="MBS3650107.1"/>
    <property type="molecule type" value="Genomic_DNA"/>
</dbReference>
<dbReference type="RefSeq" id="WP_188255662.1">
    <property type="nucleotide sequence ID" value="NZ_JABVCF010000008.1"/>
</dbReference>
<proteinExistence type="predicted"/>
<keyword evidence="2" id="KW-1185">Reference proteome</keyword>
<dbReference type="InterPro" id="IPR006342">
    <property type="entry name" value="FkbM_mtfrase"/>
</dbReference>
<dbReference type="NCBIfam" id="TIGR01444">
    <property type="entry name" value="fkbM_fam"/>
    <property type="match status" value="1"/>
</dbReference>
<reference evidence="1" key="1">
    <citation type="submission" date="2021-04" db="EMBL/GenBank/DDBJ databases">
        <title>Pseudaminobacter soli sp. nov., isolated from paddy soil contaminated by heavy metals.</title>
        <authorList>
            <person name="Zhang K."/>
        </authorList>
    </citation>
    <scope>NUCLEOTIDE SEQUENCE</scope>
    <source>
        <strain evidence="1">19-2017</strain>
    </source>
</reference>
<dbReference type="InterPro" id="IPR029063">
    <property type="entry name" value="SAM-dependent_MTases_sf"/>
</dbReference>